<proteinExistence type="predicted"/>
<dbReference type="InterPro" id="IPR052159">
    <property type="entry name" value="Competence_DNA_uptake"/>
</dbReference>
<keyword evidence="3" id="KW-1185">Reference proteome</keyword>
<dbReference type="SUPFAM" id="SSF56281">
    <property type="entry name" value="Metallo-hydrolase/oxidoreductase"/>
    <property type="match status" value="1"/>
</dbReference>
<comment type="caution">
    <text evidence="2">The sequence shown here is derived from an EMBL/GenBank/DDBJ whole genome shotgun (WGS) entry which is preliminary data.</text>
</comment>
<evidence type="ECO:0000313" key="2">
    <source>
        <dbReference type="EMBL" id="MEA5140412.1"/>
    </source>
</evidence>
<dbReference type="InterPro" id="IPR001279">
    <property type="entry name" value="Metallo-B-lactamas"/>
</dbReference>
<sequence length="343" mass="39461">MLSVTFKNVGQGDSIIIEWEDNQKTKVGIIDCNLFNHQNPILDHIKASNYQEIDFIILSHPHYDHFSGFNQLLDYCLAHRIIIHKFLHTSQQTPDYLKAANKTFIAQRELATLFKNVRQLWKVDKIILQQGYIDDMTRDLALNTDIYLKILAPTTLEFDSYISNINVTSNEENIHSNANANWLSTFLKIYTSEWQILLTSDVEKKVLNRWKNNPTEFASQQLFLAQSPHHGAKGNHSKAFWKQFIPSNGSKIVISVGENSYQHPSKETLKYFTSKGFQVLTTQEGEILSSSTIHTSQLLDIFSKKRAAIQAKDVCFKISQSGEINLLSQTPQKNNHENRHQRL</sequence>
<dbReference type="EMBL" id="JAYFUM010000017">
    <property type="protein sequence ID" value="MEA5140412.1"/>
    <property type="molecule type" value="Genomic_DNA"/>
</dbReference>
<protein>
    <recommendedName>
        <fullName evidence="1">Metallo-beta-lactamase domain-containing protein</fullName>
    </recommendedName>
</protein>
<dbReference type="Gene3D" id="3.60.15.10">
    <property type="entry name" value="Ribonuclease Z/Hydroxyacylglutathione hydrolase-like"/>
    <property type="match status" value="1"/>
</dbReference>
<dbReference type="PANTHER" id="PTHR30619:SF1">
    <property type="entry name" value="RECOMBINATION PROTEIN 2"/>
    <property type="match status" value="1"/>
</dbReference>
<evidence type="ECO:0000259" key="1">
    <source>
        <dbReference type="Pfam" id="PF00753"/>
    </source>
</evidence>
<dbReference type="Proteomes" id="UP001302949">
    <property type="component" value="Unassembled WGS sequence"/>
</dbReference>
<evidence type="ECO:0000313" key="3">
    <source>
        <dbReference type="Proteomes" id="UP001302949"/>
    </source>
</evidence>
<dbReference type="Pfam" id="PF00753">
    <property type="entry name" value="Lactamase_B"/>
    <property type="match status" value="1"/>
</dbReference>
<reference evidence="2 3" key="1">
    <citation type="submission" date="2023-12" db="EMBL/GenBank/DDBJ databases">
        <title>Novel species of the genus Arcicella isolated from rivers.</title>
        <authorList>
            <person name="Lu H."/>
        </authorList>
    </citation>
    <scope>NUCLEOTIDE SEQUENCE [LARGE SCALE GENOMIC DNA]</scope>
    <source>
        <strain evidence="2 3">KCTC 23307</strain>
    </source>
</reference>
<dbReference type="PANTHER" id="PTHR30619">
    <property type="entry name" value="DNA INTERNALIZATION/COMPETENCE PROTEIN COMEC/REC2"/>
    <property type="match status" value="1"/>
</dbReference>
<gene>
    <name evidence="2" type="ORF">VB248_14765</name>
</gene>
<dbReference type="RefSeq" id="WP_323297566.1">
    <property type="nucleotide sequence ID" value="NZ_JAYFUM010000017.1"/>
</dbReference>
<dbReference type="InterPro" id="IPR036866">
    <property type="entry name" value="RibonucZ/Hydroxyglut_hydro"/>
</dbReference>
<organism evidence="2 3">
    <name type="scientific">Arcicella rigui</name>
    <dbReference type="NCBI Taxonomy" id="797020"/>
    <lineage>
        <taxon>Bacteria</taxon>
        <taxon>Pseudomonadati</taxon>
        <taxon>Bacteroidota</taxon>
        <taxon>Cytophagia</taxon>
        <taxon>Cytophagales</taxon>
        <taxon>Flectobacillaceae</taxon>
        <taxon>Arcicella</taxon>
    </lineage>
</organism>
<accession>A0ABU5QCW6</accession>
<feature type="domain" description="Metallo-beta-lactamase" evidence="1">
    <location>
        <begin position="11"/>
        <end position="101"/>
    </location>
</feature>
<name>A0ABU5QCW6_9BACT</name>